<keyword evidence="8" id="KW-1185">Reference proteome</keyword>
<dbReference type="EMBL" id="VWNA01000001">
    <property type="protein sequence ID" value="MQT12434.1"/>
    <property type="molecule type" value="Genomic_DNA"/>
</dbReference>
<evidence type="ECO:0000256" key="4">
    <source>
        <dbReference type="ARBA" id="ARBA00023136"/>
    </source>
</evidence>
<feature type="transmembrane region" description="Helical" evidence="5">
    <location>
        <begin position="311"/>
        <end position="332"/>
    </location>
</feature>
<evidence type="ECO:0000256" key="5">
    <source>
        <dbReference type="SAM" id="Phobius"/>
    </source>
</evidence>
<keyword evidence="3 5" id="KW-1133">Transmembrane helix</keyword>
<feature type="domain" description="Integral membrane bound transporter" evidence="6">
    <location>
        <begin position="201"/>
        <end position="323"/>
    </location>
</feature>
<sequence length="344" mass="35903">MADPTSLALGAPIVERQAVLTAFSVWLAAMIAFLAWLPDPYWAAISAWILAQPDHRAALTKAVLRLAGTAAGCFVGFWLAVWTAGEPAEQIAFLSVLVGVSTARRFVSAYGYAWIMFGVTATMIVVGNASGTDDLFRLATARAMEISAGVLAHLISTLLFGRLIGTPPPAPAATGVAERLDIEHTAILSGVATATILILWTFTDLPSVAQAIVSVAALMDREVGRMEVRGLHRIVGCVLGGALGIAGALLLPQSLIAWSIGFGAGIWGLARLHHSTSRFAYVGTQGGIAFILGMITGPGAPTSITPAIERLAGMLTGVVVLIVLVVMLKPLFLGRAARRMAAQS</sequence>
<comment type="caution">
    <text evidence="7">The sequence shown here is derived from an EMBL/GenBank/DDBJ whole genome shotgun (WGS) entry which is preliminary data.</text>
</comment>
<gene>
    <name evidence="7" type="ORF">F0357_07095</name>
</gene>
<dbReference type="Pfam" id="PF13515">
    <property type="entry name" value="FUSC_2"/>
    <property type="match status" value="1"/>
</dbReference>
<feature type="transmembrane region" description="Helical" evidence="5">
    <location>
        <begin position="146"/>
        <end position="165"/>
    </location>
</feature>
<dbReference type="InterPro" id="IPR006726">
    <property type="entry name" value="PHBA_efflux_AaeB/fusaric-R"/>
</dbReference>
<feature type="transmembrane region" description="Helical" evidence="5">
    <location>
        <begin position="255"/>
        <end position="272"/>
    </location>
</feature>
<evidence type="ECO:0000313" key="7">
    <source>
        <dbReference type="EMBL" id="MQT12434.1"/>
    </source>
</evidence>
<dbReference type="RefSeq" id="WP_153479699.1">
    <property type="nucleotide sequence ID" value="NZ_VWNA01000001.1"/>
</dbReference>
<evidence type="ECO:0000313" key="8">
    <source>
        <dbReference type="Proteomes" id="UP000332515"/>
    </source>
</evidence>
<dbReference type="Pfam" id="PF04632">
    <property type="entry name" value="FUSC"/>
    <property type="match status" value="1"/>
</dbReference>
<feature type="transmembrane region" description="Helical" evidence="5">
    <location>
        <begin position="63"/>
        <end position="85"/>
    </location>
</feature>
<evidence type="ECO:0000256" key="2">
    <source>
        <dbReference type="ARBA" id="ARBA00022692"/>
    </source>
</evidence>
<name>A0A6A7Y0H4_9HYPH</name>
<evidence type="ECO:0000256" key="1">
    <source>
        <dbReference type="ARBA" id="ARBA00004141"/>
    </source>
</evidence>
<feature type="transmembrane region" description="Helical" evidence="5">
    <location>
        <begin position="230"/>
        <end position="249"/>
    </location>
</feature>
<dbReference type="GO" id="GO:0022857">
    <property type="term" value="F:transmembrane transporter activity"/>
    <property type="evidence" value="ECO:0007669"/>
    <property type="project" value="InterPro"/>
</dbReference>
<evidence type="ECO:0000259" key="6">
    <source>
        <dbReference type="Pfam" id="PF13515"/>
    </source>
</evidence>
<dbReference type="GO" id="GO:0005886">
    <property type="term" value="C:plasma membrane"/>
    <property type="evidence" value="ECO:0007669"/>
    <property type="project" value="InterPro"/>
</dbReference>
<feature type="transmembrane region" description="Helical" evidence="5">
    <location>
        <begin position="105"/>
        <end position="126"/>
    </location>
</feature>
<feature type="transmembrane region" description="Helical" evidence="5">
    <location>
        <begin position="185"/>
        <end position="218"/>
    </location>
</feature>
<comment type="subcellular location">
    <subcellularLocation>
        <location evidence="1">Membrane</location>
        <topology evidence="1">Multi-pass membrane protein</topology>
    </subcellularLocation>
</comment>
<organism evidence="7 8">
    <name type="scientific">Segnochrobactrum spirostomi</name>
    <dbReference type="NCBI Taxonomy" id="2608987"/>
    <lineage>
        <taxon>Bacteria</taxon>
        <taxon>Pseudomonadati</taxon>
        <taxon>Pseudomonadota</taxon>
        <taxon>Alphaproteobacteria</taxon>
        <taxon>Hyphomicrobiales</taxon>
        <taxon>Segnochrobactraceae</taxon>
        <taxon>Segnochrobactrum</taxon>
    </lineage>
</organism>
<protein>
    <recommendedName>
        <fullName evidence="6">Integral membrane bound transporter domain-containing protein</fullName>
    </recommendedName>
</protein>
<proteinExistence type="predicted"/>
<keyword evidence="4 5" id="KW-0472">Membrane</keyword>
<reference evidence="7 8" key="1">
    <citation type="submission" date="2019-09" db="EMBL/GenBank/DDBJ databases">
        <title>Segnochrobactrum spirostomi gen. nov., sp. nov., isolated from the ciliate Spirostomum cf. yagiui and description of a novel family, Segnochrobactraceae fam. nov. within the order Rhizobiales of the class Alphaproteobacteria.</title>
        <authorList>
            <person name="Akter S."/>
            <person name="Shazib S.U.A."/>
            <person name="Shin M.K."/>
        </authorList>
    </citation>
    <scope>NUCLEOTIDE SEQUENCE [LARGE SCALE GENOMIC DNA]</scope>
    <source>
        <strain evidence="7 8">Sp-1</strain>
    </source>
</reference>
<feature type="transmembrane region" description="Helical" evidence="5">
    <location>
        <begin position="279"/>
        <end position="299"/>
    </location>
</feature>
<evidence type="ECO:0000256" key="3">
    <source>
        <dbReference type="ARBA" id="ARBA00022989"/>
    </source>
</evidence>
<dbReference type="AlphaFoldDB" id="A0A6A7Y0H4"/>
<keyword evidence="2 5" id="KW-0812">Transmembrane</keyword>
<accession>A0A6A7Y0H4</accession>
<dbReference type="InterPro" id="IPR049453">
    <property type="entry name" value="Memb_transporter_dom"/>
</dbReference>
<feature type="transmembrane region" description="Helical" evidence="5">
    <location>
        <begin position="25"/>
        <end position="51"/>
    </location>
</feature>
<dbReference type="Proteomes" id="UP000332515">
    <property type="component" value="Unassembled WGS sequence"/>
</dbReference>